<accession>D3FZL0</accession>
<evidence type="ECO:0000259" key="3">
    <source>
        <dbReference type="Pfam" id="PF00144"/>
    </source>
</evidence>
<dbReference type="PANTHER" id="PTHR46825">
    <property type="entry name" value="D-ALANYL-D-ALANINE-CARBOXYPEPTIDASE/ENDOPEPTIDASE AMPH"/>
    <property type="match status" value="1"/>
</dbReference>
<dbReference type="Pfam" id="PF00144">
    <property type="entry name" value="Beta-lactamase"/>
    <property type="match status" value="1"/>
</dbReference>
<dbReference type="RefSeq" id="WP_012960525.1">
    <property type="nucleotide sequence ID" value="NC_013791.2"/>
</dbReference>
<dbReference type="SUPFAM" id="SSF56601">
    <property type="entry name" value="beta-lactamase/transpeptidase-like"/>
    <property type="match status" value="1"/>
</dbReference>
<protein>
    <submittedName>
        <fullName evidence="5">Beta-lactamase AmiE-like protein</fullName>
    </submittedName>
</protein>
<feature type="domain" description="Beta-lactamase-related" evidence="3">
    <location>
        <begin position="155"/>
        <end position="437"/>
    </location>
</feature>
<feature type="domain" description="Copper amine oxidase-like N-terminal" evidence="4">
    <location>
        <begin position="32"/>
        <end position="136"/>
    </location>
</feature>
<evidence type="ECO:0000313" key="6">
    <source>
        <dbReference type="Proteomes" id="UP000001544"/>
    </source>
</evidence>
<name>D3FZL0_ALKPO</name>
<dbReference type="Gene3D" id="3.40.710.10">
    <property type="entry name" value="DD-peptidase/beta-lactamase superfamily"/>
    <property type="match status" value="1"/>
</dbReference>
<dbReference type="Proteomes" id="UP000001544">
    <property type="component" value="Chromosome"/>
</dbReference>
<evidence type="ECO:0000256" key="2">
    <source>
        <dbReference type="ARBA" id="ARBA00023136"/>
    </source>
</evidence>
<dbReference type="eggNOG" id="COG1680">
    <property type="taxonomic scope" value="Bacteria"/>
</dbReference>
<dbReference type="InterPro" id="IPR012338">
    <property type="entry name" value="Beta-lactam/transpept-like"/>
</dbReference>
<evidence type="ECO:0000313" key="5">
    <source>
        <dbReference type="EMBL" id="ADC49252.1"/>
    </source>
</evidence>
<dbReference type="InterPro" id="IPR036582">
    <property type="entry name" value="Mao_N_sf"/>
</dbReference>
<comment type="subcellular location">
    <subcellularLocation>
        <location evidence="1">Membrane</location>
    </subcellularLocation>
</comment>
<reference evidence="5 6" key="1">
    <citation type="journal article" date="2011" name="Environ. Microbiol.">
        <title>Genome of alkaliphilic Bacillus pseudofirmus OF4 reveals adaptations that support the ability to grow in an external pH range from 7.5 to 11.4.</title>
        <authorList>
            <person name="Janto B."/>
            <person name="Ahmed A."/>
            <person name="Ito M."/>
            <person name="Liu J."/>
            <person name="Hicks D.B."/>
            <person name="Pagni S."/>
            <person name="Fackelmayer O.J."/>
            <person name="Smith T.A."/>
            <person name="Earl J."/>
            <person name="Elbourne L.D."/>
            <person name="Hassan K."/>
            <person name="Paulsen I.T."/>
            <person name="Kolsto A.B."/>
            <person name="Tourasse N.J."/>
            <person name="Ehrlich G.D."/>
            <person name="Boissy R."/>
            <person name="Ivey D.M."/>
            <person name="Li G."/>
            <person name="Xue Y."/>
            <person name="Ma Y."/>
            <person name="Hu F.Z."/>
            <person name="Krulwich T.A."/>
        </authorList>
    </citation>
    <scope>NUCLEOTIDE SEQUENCE [LARGE SCALE GENOMIC DNA]</scope>
    <source>
        <strain evidence="6">ATCC BAA-2126 / JCM 17055 / OF4</strain>
    </source>
</reference>
<dbReference type="Pfam" id="PF07833">
    <property type="entry name" value="Cu_amine_oxidN1"/>
    <property type="match status" value="1"/>
</dbReference>
<keyword evidence="2" id="KW-0472">Membrane</keyword>
<gene>
    <name evidence="5" type="primary">pbpX</name>
    <name evidence="5" type="ordered locus">BpOF4_05950</name>
</gene>
<evidence type="ECO:0000259" key="4">
    <source>
        <dbReference type="Pfam" id="PF07833"/>
    </source>
</evidence>
<dbReference type="EMBL" id="CP001878">
    <property type="protein sequence ID" value="ADC49252.1"/>
    <property type="molecule type" value="Genomic_DNA"/>
</dbReference>
<sequence>MKKILITMSLVIVLLSLIKAEVSANESPDVFLDDKSLSFDVNPILVNGVTFIELRGLCNALGYNIGWQQSSRTASCIGGNKSFSFSSNDPFYTFNNQQRQFIHKPRLINGRTMLSLREVSEIFTKRVIWLTPSREVLLLSPNPSNELKGKVVNDFLTRLHRKQQFTGAALVARNGEILSSNGYGYADQERKVSNQPQTQFAIASITKGFTGTAIMQLQEQGKLHVNDKLSKYFPDLPYANQITIHQLLTHTAGLPWEKDTEYKNIKLIYQPGQGQRYSNVGYMLLGDIIEKVSGKSYQAYMNDHVFSGTGMSASGFDLNSSQSEVKAKGYQWQNGRWVSVNRDFSLRGGSGALYSSVEDLYQLDQALTNSELMGRSTLHTMLTPHEGAWGYGWQVFLSQTGRVSILSGSTTGFTSHIKRHEGRKYVVILLSNHADSKMDLIATSIEYIIQ</sequence>
<keyword evidence="6" id="KW-1185">Reference proteome</keyword>
<dbReference type="InterPro" id="IPR001466">
    <property type="entry name" value="Beta-lactam-related"/>
</dbReference>
<dbReference type="GO" id="GO:0016020">
    <property type="term" value="C:membrane"/>
    <property type="evidence" value="ECO:0007669"/>
    <property type="project" value="UniProtKB-SubCell"/>
</dbReference>
<dbReference type="KEGG" id="bpf:BpOF4_05950"/>
<dbReference type="AlphaFoldDB" id="D3FZL0"/>
<organism evidence="5 6">
    <name type="scientific">Alkalihalophilus pseudofirmus (strain ATCC BAA-2126 / JCM 17055 / OF4)</name>
    <name type="common">Bacillus pseudofirmus</name>
    <dbReference type="NCBI Taxonomy" id="398511"/>
    <lineage>
        <taxon>Bacteria</taxon>
        <taxon>Bacillati</taxon>
        <taxon>Bacillota</taxon>
        <taxon>Bacilli</taxon>
        <taxon>Bacillales</taxon>
        <taxon>Bacillaceae</taxon>
        <taxon>Alkalihalophilus</taxon>
    </lineage>
</organism>
<proteinExistence type="predicted"/>
<evidence type="ECO:0000256" key="1">
    <source>
        <dbReference type="ARBA" id="ARBA00004370"/>
    </source>
</evidence>
<dbReference type="Gene3D" id="3.30.457.10">
    <property type="entry name" value="Copper amine oxidase-like, N-terminal domain"/>
    <property type="match status" value="1"/>
</dbReference>
<dbReference type="InterPro" id="IPR012854">
    <property type="entry name" value="Cu_amine_oxidase-like_N"/>
</dbReference>
<dbReference type="PANTHER" id="PTHR46825:SF11">
    <property type="entry name" value="PENICILLIN-BINDING PROTEIN 4"/>
    <property type="match status" value="1"/>
</dbReference>
<dbReference type="SUPFAM" id="SSF55383">
    <property type="entry name" value="Copper amine oxidase, domain N"/>
    <property type="match status" value="1"/>
</dbReference>
<dbReference type="HOGENOM" id="CLU_020027_0_4_9"/>
<dbReference type="InterPro" id="IPR050491">
    <property type="entry name" value="AmpC-like"/>
</dbReference>
<dbReference type="STRING" id="398511.BpOF4_05950"/>